<proteinExistence type="predicted"/>
<name>A0A8S5LAZ1_9CAUD</name>
<dbReference type="EMBL" id="BK014667">
    <property type="protein sequence ID" value="DAD67088.1"/>
    <property type="molecule type" value="Genomic_DNA"/>
</dbReference>
<evidence type="ECO:0000313" key="1">
    <source>
        <dbReference type="EMBL" id="DAD67088.1"/>
    </source>
</evidence>
<reference evidence="1" key="1">
    <citation type="journal article" date="2021" name="Proc. Natl. Acad. Sci. U.S.A.">
        <title>A Catalog of Tens of Thousands of Viruses from Human Metagenomes Reveals Hidden Associations with Chronic Diseases.</title>
        <authorList>
            <person name="Tisza M.J."/>
            <person name="Buck C.B."/>
        </authorList>
    </citation>
    <scope>NUCLEOTIDE SEQUENCE</scope>
    <source>
        <strain evidence="1">CtBev14</strain>
    </source>
</reference>
<organism evidence="1">
    <name type="scientific">Podoviridae sp. ctBev14</name>
    <dbReference type="NCBI Taxonomy" id="2823556"/>
    <lineage>
        <taxon>Viruses</taxon>
        <taxon>Duplodnaviria</taxon>
        <taxon>Heunggongvirae</taxon>
        <taxon>Uroviricota</taxon>
        <taxon>Caudoviricetes</taxon>
    </lineage>
</organism>
<accession>A0A8S5LAZ1</accession>
<protein>
    <submittedName>
        <fullName evidence="1">Uncharacterized protein</fullName>
    </submittedName>
</protein>
<sequence>MEYILYIRTTEITTYFYVEQTISLPFSMS</sequence>